<dbReference type="AlphaFoldDB" id="A0A086T980"/>
<organism evidence="2 3">
    <name type="scientific">Hapsidospora chrysogenum (strain ATCC 11550 / CBS 779.69 / DSM 880 / IAM 14645 / JCM 23072 / IMI 49137)</name>
    <name type="common">Acremonium chrysogenum</name>
    <dbReference type="NCBI Taxonomy" id="857340"/>
    <lineage>
        <taxon>Eukaryota</taxon>
        <taxon>Fungi</taxon>
        <taxon>Dikarya</taxon>
        <taxon>Ascomycota</taxon>
        <taxon>Pezizomycotina</taxon>
        <taxon>Sordariomycetes</taxon>
        <taxon>Hypocreomycetidae</taxon>
        <taxon>Hypocreales</taxon>
        <taxon>Bionectriaceae</taxon>
        <taxon>Hapsidospora</taxon>
    </lineage>
</organism>
<dbReference type="GO" id="GO:1902412">
    <property type="term" value="P:regulation of mitotic cytokinesis"/>
    <property type="evidence" value="ECO:0007669"/>
    <property type="project" value="InterPro"/>
</dbReference>
<gene>
    <name evidence="2" type="ORF">ACRE_032610</name>
</gene>
<reference evidence="3" key="1">
    <citation type="journal article" date="2014" name="Genome Announc.">
        <title>Genome sequence and annotation of Acremonium chrysogenum, producer of the beta-lactam antibiotic cephalosporin C.</title>
        <authorList>
            <person name="Terfehr D."/>
            <person name="Dahlmann T.A."/>
            <person name="Specht T."/>
            <person name="Zadra I."/>
            <person name="Kuernsteiner H."/>
            <person name="Kueck U."/>
        </authorList>
    </citation>
    <scope>NUCLEOTIDE SEQUENCE [LARGE SCALE GENOMIC DNA]</scope>
    <source>
        <strain evidence="3">ATCC 11550 / CBS 779.69 / DSM 880 / IAM 14645 / JCM 23072 / IMI 49137</strain>
    </source>
</reference>
<dbReference type="Proteomes" id="UP000029964">
    <property type="component" value="Unassembled WGS sequence"/>
</dbReference>
<dbReference type="EMBL" id="JPKY01000025">
    <property type="protein sequence ID" value="KFH45912.1"/>
    <property type="molecule type" value="Genomic_DNA"/>
</dbReference>
<feature type="compositionally biased region" description="Basic and acidic residues" evidence="1">
    <location>
        <begin position="99"/>
        <end position="109"/>
    </location>
</feature>
<dbReference type="HOGENOM" id="CLU_004543_3_0_1"/>
<evidence type="ECO:0000256" key="1">
    <source>
        <dbReference type="SAM" id="MobiDB-lite"/>
    </source>
</evidence>
<feature type="region of interest" description="Disordered" evidence="1">
    <location>
        <begin position="1"/>
        <end position="188"/>
    </location>
</feature>
<dbReference type="Pfam" id="PF20162">
    <property type="entry name" value="Etd1"/>
    <property type="match status" value="1"/>
</dbReference>
<protein>
    <submittedName>
        <fullName evidence="2">Uncharacterized protein</fullName>
    </submittedName>
</protein>
<feature type="region of interest" description="Disordered" evidence="1">
    <location>
        <begin position="434"/>
        <end position="460"/>
    </location>
</feature>
<feature type="compositionally biased region" description="Polar residues" evidence="1">
    <location>
        <begin position="176"/>
        <end position="185"/>
    </location>
</feature>
<keyword evidence="3" id="KW-1185">Reference proteome</keyword>
<dbReference type="OrthoDB" id="5346713at2759"/>
<dbReference type="GO" id="GO:0005096">
    <property type="term" value="F:GTPase activator activity"/>
    <property type="evidence" value="ECO:0007669"/>
    <property type="project" value="InterPro"/>
</dbReference>
<comment type="caution">
    <text evidence="2">The sequence shown here is derived from an EMBL/GenBank/DDBJ whole genome shotgun (WGS) entry which is preliminary data.</text>
</comment>
<accession>A0A086T980</accession>
<feature type="compositionally biased region" description="Polar residues" evidence="1">
    <location>
        <begin position="258"/>
        <end position="275"/>
    </location>
</feature>
<dbReference type="InterPro" id="IPR045342">
    <property type="entry name" value="Etd1"/>
</dbReference>
<feature type="compositionally biased region" description="Polar residues" evidence="1">
    <location>
        <begin position="596"/>
        <end position="615"/>
    </location>
</feature>
<name>A0A086T980_HAPC1</name>
<feature type="region of interest" description="Disordered" evidence="1">
    <location>
        <begin position="577"/>
        <end position="625"/>
    </location>
</feature>
<evidence type="ECO:0000313" key="3">
    <source>
        <dbReference type="Proteomes" id="UP000029964"/>
    </source>
</evidence>
<sequence length="625" mass="68499">MRQSQPSGSSTSSAAMSQLRAQHPGRSSTVDGSESEPRDFMSGDEDTDFKSDTVFDSLRTGASGRVRTVETPLDSMYDESPPSTAGNSKTKRLSIQEILGKDWEGRDKILEEDESAQTPVRPSRNAAPFPRRDMAAEPRFSTESGFSAKAFGRFSIDDESDDDWARDDDGPYNALSPPSKSSSLNAKGVNPNVRLALATVSGNSVVESGHSDGHTERPLSNLFEWSEPPAYEKKEMNGHSLRPKTAYANQETDARGGRSSNRRGPTPTHVRSQSVPVVHEGPEESKPAGSKYGTWGLGSKTISEDWGDDFEFGGSVANDEQSTEDLFAVPESIQAAQPSVKAHSGQIRELSLLVNDLQRLCRHGRDMDLLDGPQKNLWKEAEGIIALASPDDDSLQGDHETTSSIDLDAFDSHDRFDNDFESGTLDKLDAALDGREPPMSKTAVVRDRPSPRRRSVFSPDDDIFGGNWPLSDNVAQSNWASRPRTPESKLNRSPDVHGVVRAVVEVMQQRSITDSLLDGGNAPKKMHFDTNSLKILVKRAGDLRDALSDIVRRSDQITQSPVRTPRHERQLESSPAFTKVFDDPGSSPPRRIVRSRGNTSMVDDASPENSPSSGISRRIHMMTVK</sequence>
<proteinExistence type="predicted"/>
<feature type="region of interest" description="Disordered" evidence="1">
    <location>
        <begin position="205"/>
        <end position="296"/>
    </location>
</feature>
<evidence type="ECO:0000313" key="2">
    <source>
        <dbReference type="EMBL" id="KFH45912.1"/>
    </source>
</evidence>
<feature type="compositionally biased region" description="Acidic residues" evidence="1">
    <location>
        <begin position="157"/>
        <end position="166"/>
    </location>
</feature>
<feature type="compositionally biased region" description="Basic and acidic residues" evidence="1">
    <location>
        <begin position="434"/>
        <end position="450"/>
    </location>
</feature>
<dbReference type="STRING" id="857340.A0A086T980"/>
<feature type="compositionally biased region" description="Low complexity" evidence="1">
    <location>
        <begin position="1"/>
        <end position="18"/>
    </location>
</feature>